<dbReference type="InterPro" id="IPR003838">
    <property type="entry name" value="ABC3_permease_C"/>
</dbReference>
<evidence type="ECO:0000259" key="7">
    <source>
        <dbReference type="Pfam" id="PF02687"/>
    </source>
</evidence>
<dbReference type="PANTHER" id="PTHR30572">
    <property type="entry name" value="MEMBRANE COMPONENT OF TRANSPORTER-RELATED"/>
    <property type="match status" value="1"/>
</dbReference>
<evidence type="ECO:0000259" key="8">
    <source>
        <dbReference type="Pfam" id="PF12704"/>
    </source>
</evidence>
<name>A0AAE3QLJ9_9BACT</name>
<accession>A0AAE3QLJ9</accession>
<feature type="transmembrane region" description="Helical" evidence="6">
    <location>
        <begin position="388"/>
        <end position="415"/>
    </location>
</feature>
<dbReference type="RefSeq" id="WP_313975999.1">
    <property type="nucleotide sequence ID" value="NZ_JASJOS010000002.1"/>
</dbReference>
<evidence type="ECO:0000256" key="4">
    <source>
        <dbReference type="ARBA" id="ARBA00022989"/>
    </source>
</evidence>
<dbReference type="GO" id="GO:0005886">
    <property type="term" value="C:plasma membrane"/>
    <property type="evidence" value="ECO:0007669"/>
    <property type="project" value="UniProtKB-SubCell"/>
</dbReference>
<dbReference type="InterPro" id="IPR050250">
    <property type="entry name" value="Macrolide_Exporter_MacB"/>
</dbReference>
<evidence type="ECO:0000256" key="5">
    <source>
        <dbReference type="ARBA" id="ARBA00023136"/>
    </source>
</evidence>
<evidence type="ECO:0000256" key="2">
    <source>
        <dbReference type="ARBA" id="ARBA00022475"/>
    </source>
</evidence>
<evidence type="ECO:0000256" key="6">
    <source>
        <dbReference type="SAM" id="Phobius"/>
    </source>
</evidence>
<feature type="transmembrane region" description="Helical" evidence="6">
    <location>
        <begin position="772"/>
        <end position="795"/>
    </location>
</feature>
<dbReference type="PANTHER" id="PTHR30572:SF18">
    <property type="entry name" value="ABC-TYPE MACROLIDE FAMILY EXPORT SYSTEM PERMEASE COMPONENT 2"/>
    <property type="match status" value="1"/>
</dbReference>
<feature type="domain" description="MacB-like periplasmic core" evidence="8">
    <location>
        <begin position="447"/>
        <end position="612"/>
    </location>
</feature>
<feature type="transmembrane region" description="Helical" evidence="6">
    <location>
        <begin position="686"/>
        <end position="710"/>
    </location>
</feature>
<feature type="domain" description="MacB-like periplasmic core" evidence="8">
    <location>
        <begin position="20"/>
        <end position="236"/>
    </location>
</feature>
<keyword evidence="5 6" id="KW-0472">Membrane</keyword>
<reference evidence="9" key="1">
    <citation type="submission" date="2023-05" db="EMBL/GenBank/DDBJ databases">
        <authorList>
            <person name="Zhang X."/>
        </authorList>
    </citation>
    <scope>NUCLEOTIDE SEQUENCE</scope>
    <source>
        <strain evidence="9">YF14B1</strain>
    </source>
</reference>
<dbReference type="GO" id="GO:0022857">
    <property type="term" value="F:transmembrane transporter activity"/>
    <property type="evidence" value="ECO:0007669"/>
    <property type="project" value="TreeGrafter"/>
</dbReference>
<dbReference type="Pfam" id="PF12704">
    <property type="entry name" value="MacB_PCD"/>
    <property type="match status" value="2"/>
</dbReference>
<keyword evidence="3 6" id="KW-0812">Transmembrane</keyword>
<evidence type="ECO:0000313" key="10">
    <source>
        <dbReference type="Proteomes" id="UP001241110"/>
    </source>
</evidence>
<evidence type="ECO:0000256" key="1">
    <source>
        <dbReference type="ARBA" id="ARBA00004651"/>
    </source>
</evidence>
<evidence type="ECO:0000256" key="3">
    <source>
        <dbReference type="ARBA" id="ARBA00022692"/>
    </source>
</evidence>
<feature type="transmembrane region" description="Helical" evidence="6">
    <location>
        <begin position="436"/>
        <end position="457"/>
    </location>
</feature>
<comment type="subcellular location">
    <subcellularLocation>
        <location evidence="1">Cell membrane</location>
        <topology evidence="1">Multi-pass membrane protein</topology>
    </subcellularLocation>
</comment>
<dbReference type="InterPro" id="IPR025857">
    <property type="entry name" value="MacB_PCD"/>
</dbReference>
<evidence type="ECO:0000313" key="9">
    <source>
        <dbReference type="EMBL" id="MDJ1479638.1"/>
    </source>
</evidence>
<dbReference type="EMBL" id="JASJOS010000002">
    <property type="protein sequence ID" value="MDJ1479638.1"/>
    <property type="molecule type" value="Genomic_DNA"/>
</dbReference>
<feature type="transmembrane region" description="Helical" evidence="6">
    <location>
        <begin position="21"/>
        <end position="42"/>
    </location>
</feature>
<gene>
    <name evidence="9" type="ORF">QNI16_04020</name>
</gene>
<keyword evidence="2" id="KW-1003">Cell membrane</keyword>
<organism evidence="9 10">
    <name type="scientific">Xanthocytophaga flava</name>
    <dbReference type="NCBI Taxonomy" id="3048013"/>
    <lineage>
        <taxon>Bacteria</taxon>
        <taxon>Pseudomonadati</taxon>
        <taxon>Bacteroidota</taxon>
        <taxon>Cytophagia</taxon>
        <taxon>Cytophagales</taxon>
        <taxon>Rhodocytophagaceae</taxon>
        <taxon>Xanthocytophaga</taxon>
    </lineage>
</organism>
<sequence length="809" mass="90241">MLRNYFKIAMRNLWRNKGFSATNIFGLSIGIATCLLIMLYVLDEISYDRFYSNADRIYRLNSDIKFGGNQMSLAVMPAPTGAALVRDYPLVEAAARIRQTGSILVKKGNENIKEDGQNVGYADSTIFRVFSFPMLYGNPDKALTEPHTLVISERIAQKYFGESNVVGKTMILDDKQPYKVVGVIENLPTNSHLKIDFFLTMLDHEDSKIDNWVSHNYTTYLLLKEGVKPAQVEAVFDNLLLKYVGPQIKQAFGSTLNDLKKSGSYLNYSLMPVSDIHLYSDRVAEVSPNSNVQYVYIFSAVAFFILLIACINFMNLATARSANRAKEVGVRKVLGSYRSSLIYQFLTESILLTGIAFVLALGIGVMLLPLFNDLAGKQMTMSVIEHPLIIPVLLLFTLFTGLLAGSYPAFFLSAFEPIQVLKGKLSQGAKSSSLRSSLVVFQFLASVFLIICTVVIYQQLTFIQNKQLGFNKEQVLIINDASALGNSTESFKNEVLRLEEVKNGTITGYLPVPSWRSDNLYFPEGEIRQDKAVSIQSWNVDYDYIQTMGMQIIKGRDFDKQLQTDSSGIIINETAAKLFGYSNPIGRRISALTDFKTQQTRAYTIVGVVKNFNFESLRQNIGAVCFTLGNAPGNVSFRLNTENMPATISKIEAKWKTIAPGQPFNYQFMDEAFTNVYQSEQKVGKLFITFALLAIFIACLGLFGLSAYSAEQRTKEIGIRKVLGASISNIVALLSKDFLKLILIANGIAFPLAYWAISTWLQDFAFKVNIQWWVFLIAGIAALLIALLTVSFQAIKAALINPVKSLRSE</sequence>
<keyword evidence="4 6" id="KW-1133">Transmembrane helix</keyword>
<feature type="transmembrane region" description="Helical" evidence="6">
    <location>
        <begin position="294"/>
        <end position="316"/>
    </location>
</feature>
<dbReference type="AlphaFoldDB" id="A0AAE3QLJ9"/>
<feature type="domain" description="ABC3 transporter permease C-terminal" evidence="7">
    <location>
        <begin position="689"/>
        <end position="802"/>
    </location>
</feature>
<feature type="transmembrane region" description="Helical" evidence="6">
    <location>
        <begin position="738"/>
        <end position="757"/>
    </location>
</feature>
<dbReference type="Pfam" id="PF02687">
    <property type="entry name" value="FtsX"/>
    <property type="match status" value="2"/>
</dbReference>
<comment type="caution">
    <text evidence="9">The sequence shown here is derived from an EMBL/GenBank/DDBJ whole genome shotgun (WGS) entry which is preliminary data.</text>
</comment>
<proteinExistence type="predicted"/>
<feature type="domain" description="ABC3 transporter permease C-terminal" evidence="7">
    <location>
        <begin position="300"/>
        <end position="408"/>
    </location>
</feature>
<protein>
    <submittedName>
        <fullName evidence="9">ABC transporter permease</fullName>
    </submittedName>
</protein>
<feature type="transmembrane region" description="Helical" evidence="6">
    <location>
        <begin position="341"/>
        <end position="368"/>
    </location>
</feature>
<dbReference type="Proteomes" id="UP001241110">
    <property type="component" value="Unassembled WGS sequence"/>
</dbReference>